<dbReference type="Proteomes" id="UP001139462">
    <property type="component" value="Unassembled WGS sequence"/>
</dbReference>
<keyword evidence="1 2" id="KW-0732">Signal</keyword>
<accession>A0A9X1R3C9</accession>
<feature type="chain" id="PRO_5040946661" evidence="2">
    <location>
        <begin position="26"/>
        <end position="428"/>
    </location>
</feature>
<evidence type="ECO:0000256" key="1">
    <source>
        <dbReference type="ARBA" id="ARBA00022729"/>
    </source>
</evidence>
<sequence length="428" mass="46338">MKKNTFLIKSLFLGAALFFASNTQAQVELKILTEMGTRFSDVNDDGKGVTTAQYYDFATGELTPMEPEALLLTSINNDENVAGIIEVNSNMEAGYKINGEWKGVGFTPQQDPSNDQNFPYGISDDSRYITGQGNEGVNYGGFLFDTQTEELVVRLDPQGEAGASYGVNNNGIMVGWVDRPDGGGTLRVPAYITTDGEFHTIPENQSPTVSWDNAIYGINNNNVMVGSFDLEPFMYDLTANTFTSFEIPQDALSAAFSTISDNGVAVGYAEVDFQVRDAIIYHPTLGEQPLYLKDVLADNGITVDTPDGYLGTAISVSSNGKYIAGWLNGPPMNAEGWMVNLDDLILGTATLQTTTVSYYPNPVKDVLNLNTKEAISSVAVYNVTGQKVANVSISENNTQVDFSNLASGVYFVEVKSNGSVENLKVIKE</sequence>
<keyword evidence="5" id="KW-1185">Reference proteome</keyword>
<dbReference type="RefSeq" id="WP_237607974.1">
    <property type="nucleotide sequence ID" value="NZ_JAIRBB010000004.1"/>
</dbReference>
<dbReference type="AlphaFoldDB" id="A0A9X1R3C9"/>
<dbReference type="Pfam" id="PF18962">
    <property type="entry name" value="Por_Secre_tail"/>
    <property type="match status" value="1"/>
</dbReference>
<dbReference type="NCBIfam" id="TIGR04183">
    <property type="entry name" value="Por_Secre_tail"/>
    <property type="match status" value="1"/>
</dbReference>
<proteinExistence type="predicted"/>
<evidence type="ECO:0000256" key="2">
    <source>
        <dbReference type="SAM" id="SignalP"/>
    </source>
</evidence>
<evidence type="ECO:0000259" key="3">
    <source>
        <dbReference type="Pfam" id="PF18962"/>
    </source>
</evidence>
<organism evidence="4 5">
    <name type="scientific">Aequorivita xiaoshiensis</name>
    <dbReference type="NCBI Taxonomy" id="2874476"/>
    <lineage>
        <taxon>Bacteria</taxon>
        <taxon>Pseudomonadati</taxon>
        <taxon>Bacteroidota</taxon>
        <taxon>Flavobacteriia</taxon>
        <taxon>Flavobacteriales</taxon>
        <taxon>Flavobacteriaceae</taxon>
        <taxon>Aequorivita</taxon>
    </lineage>
</organism>
<name>A0A9X1R3C9_9FLAO</name>
<feature type="domain" description="Secretion system C-terminal sorting" evidence="3">
    <location>
        <begin position="359"/>
        <end position="421"/>
    </location>
</feature>
<comment type="caution">
    <text evidence="4">The sequence shown here is derived from an EMBL/GenBank/DDBJ whole genome shotgun (WGS) entry which is preliminary data.</text>
</comment>
<dbReference type="InterPro" id="IPR026444">
    <property type="entry name" value="Secre_tail"/>
</dbReference>
<protein>
    <submittedName>
        <fullName evidence="4">T9SS type A sorting domain-containing protein</fullName>
    </submittedName>
</protein>
<evidence type="ECO:0000313" key="5">
    <source>
        <dbReference type="Proteomes" id="UP001139462"/>
    </source>
</evidence>
<dbReference type="EMBL" id="JAIRBB010000004">
    <property type="protein sequence ID" value="MCG2430808.1"/>
    <property type="molecule type" value="Genomic_DNA"/>
</dbReference>
<feature type="signal peptide" evidence="2">
    <location>
        <begin position="1"/>
        <end position="25"/>
    </location>
</feature>
<gene>
    <name evidence="4" type="ORF">K8344_06725</name>
</gene>
<evidence type="ECO:0000313" key="4">
    <source>
        <dbReference type="EMBL" id="MCG2430808.1"/>
    </source>
</evidence>
<reference evidence="4" key="1">
    <citation type="submission" date="2021-09" db="EMBL/GenBank/DDBJ databases">
        <title>Genome of Aequorivita sp. strain F64183.</title>
        <authorList>
            <person name="Wang Y."/>
        </authorList>
    </citation>
    <scope>NUCLEOTIDE SEQUENCE</scope>
    <source>
        <strain evidence="4">F64183</strain>
    </source>
</reference>